<dbReference type="Pfam" id="PF00534">
    <property type="entry name" value="Glycos_transf_1"/>
    <property type="match status" value="1"/>
</dbReference>
<organism evidence="3 4">
    <name type="scientific">Agrobacterium deltaense Zutra 3/1</name>
    <dbReference type="NCBI Taxonomy" id="1183427"/>
    <lineage>
        <taxon>Bacteria</taxon>
        <taxon>Pseudomonadati</taxon>
        <taxon>Pseudomonadota</taxon>
        <taxon>Alphaproteobacteria</taxon>
        <taxon>Hyphomicrobiales</taxon>
        <taxon>Rhizobiaceae</taxon>
        <taxon>Rhizobium/Agrobacterium group</taxon>
        <taxon>Agrobacterium</taxon>
    </lineage>
</organism>
<evidence type="ECO:0000313" key="4">
    <source>
        <dbReference type="Proteomes" id="UP000191987"/>
    </source>
</evidence>
<evidence type="ECO:0000256" key="1">
    <source>
        <dbReference type="ARBA" id="ARBA00022679"/>
    </source>
</evidence>
<proteinExistence type="predicted"/>
<dbReference type="AlphaFoldDB" id="A0A1S7RLU0"/>
<dbReference type="EMBL" id="FBWG01000038">
    <property type="protein sequence ID" value="CUX54203.1"/>
    <property type="molecule type" value="Genomic_DNA"/>
</dbReference>
<dbReference type="CDD" id="cd03809">
    <property type="entry name" value="GT4_MtfB-like"/>
    <property type="match status" value="1"/>
</dbReference>
<name>A0A1S7RLU0_9HYPH</name>
<accession>A0A1S7RLU0</accession>
<reference evidence="3 4" key="1">
    <citation type="submission" date="2016-01" db="EMBL/GenBank/DDBJ databases">
        <authorList>
            <person name="Oliw E.H."/>
        </authorList>
    </citation>
    <scope>NUCLEOTIDE SEQUENCE [LARGE SCALE GENOMIC DNA]</scope>
    <source>
        <strain evidence="3 4">Zutra 3-1</strain>
    </source>
</reference>
<dbReference type="GO" id="GO:0016757">
    <property type="term" value="F:glycosyltransferase activity"/>
    <property type="evidence" value="ECO:0007669"/>
    <property type="project" value="InterPro"/>
</dbReference>
<feature type="domain" description="Glycosyl transferase family 1" evidence="2">
    <location>
        <begin position="456"/>
        <end position="592"/>
    </location>
</feature>
<gene>
    <name evidence="3" type="ORF">AGR7C_Lc20098</name>
</gene>
<dbReference type="Proteomes" id="UP000191987">
    <property type="component" value="Unassembled WGS sequence"/>
</dbReference>
<evidence type="ECO:0000259" key="2">
    <source>
        <dbReference type="Pfam" id="PF00534"/>
    </source>
</evidence>
<protein>
    <recommendedName>
        <fullName evidence="2">Glycosyl transferase family 1 domain-containing protein</fullName>
    </recommendedName>
</protein>
<dbReference type="SUPFAM" id="SSF53756">
    <property type="entry name" value="UDP-Glycosyltransferase/glycogen phosphorylase"/>
    <property type="match status" value="1"/>
</dbReference>
<keyword evidence="1" id="KW-0808">Transferase</keyword>
<sequence>MMSKFVSFSKNMEDVLLWRMFKSEENGFYIDIHADSPDRESITKGLYERGWSGLNIHRDISILNLFEHFRPNDENLHCVLSADANHLGENLTADGSRPNVLSTCSIGRRFNKVRQQVFSFNQICERFVLPSKSVHFLRVNLGADFDHLFSYNNWLEFRPWVLIIATRDYVDAACNDLDQNMHSISYEVAYVNNDYRFYLAREKKALASFLDKEPSFADGFIPHELSVIAAELAGTKSQLDDLHERIGSLNHEVLFLRSKIDVLERNKLLKIVSASRKLNPERIIRRAIRKRFPKKEILSSEKLSGFIEIKIGDITINFAAEALRDQRGIGRVAREYLAELRSRQNKDQLPLGNDAGSKVVNFYPSIHWCPEDLNGNSLVMIHDVIPLLFPDLFPRKTIDDWKNKYAYIASKATHILTVSHSSAESISRELSIPMSKISVAYNGVTIFDPDSDDLNDIQEQGQYFVCIGSFDYHKNLKVIFDAALLPGFPDCKIFVVGAGHNNEKLAYYSSKIHFTGKLSDAELFSLVKNSQGLLFPSLYEGFGLPPLEALALGVPAICSSRPAMTEILEQGVLFCRPHDPKEWVEAMISLMSLHS</sequence>
<dbReference type="Gene3D" id="3.40.50.2000">
    <property type="entry name" value="Glycogen Phosphorylase B"/>
    <property type="match status" value="1"/>
</dbReference>
<dbReference type="PANTHER" id="PTHR46401">
    <property type="entry name" value="GLYCOSYLTRANSFERASE WBBK-RELATED"/>
    <property type="match status" value="1"/>
</dbReference>
<evidence type="ECO:0000313" key="3">
    <source>
        <dbReference type="EMBL" id="CUX54203.1"/>
    </source>
</evidence>
<dbReference type="PANTHER" id="PTHR46401:SF2">
    <property type="entry name" value="GLYCOSYLTRANSFERASE WBBK-RELATED"/>
    <property type="match status" value="1"/>
</dbReference>
<dbReference type="InterPro" id="IPR001296">
    <property type="entry name" value="Glyco_trans_1"/>
</dbReference>